<dbReference type="InterPro" id="IPR029058">
    <property type="entry name" value="AB_hydrolase_fold"/>
</dbReference>
<proteinExistence type="predicted"/>
<name>A0A7G3U7B0_STRT9</name>
<dbReference type="RefSeq" id="WP_040913091.1">
    <property type="nucleotide sequence ID" value="NZ_CP029159.1"/>
</dbReference>
<protein>
    <submittedName>
        <fullName evidence="1">Alpha/beta hydrolase</fullName>
    </submittedName>
</protein>
<keyword evidence="1" id="KW-0378">Hydrolase</keyword>
<gene>
    <name evidence="1" type="ORF">STSU_003375</name>
</gene>
<accession>A0A7G3U7B0</accession>
<evidence type="ECO:0000313" key="1">
    <source>
        <dbReference type="EMBL" id="QKM66344.1"/>
    </source>
</evidence>
<reference evidence="1 2" key="1">
    <citation type="journal article" date="2012" name="J. Bacteriol.">
        <title>Draft genome of Streptomyces tsukubaensis NRRL 18488, the producer of the clinically important immunosuppressant tacrolimus (FK506).</title>
        <authorList>
            <person name="Barreiro C."/>
            <person name="Prieto C."/>
            <person name="Sola-Landa A."/>
            <person name="Solera E."/>
            <person name="Martinez-Castro M."/>
            <person name="Perez-Redondo R."/>
            <person name="Garcia-Estrada C."/>
            <person name="Aparicio J.F."/>
            <person name="Fernandez-Martinez L.T."/>
            <person name="Santos-Aberturas J."/>
            <person name="Salehi-Najafabadi Z."/>
            <person name="Rodriguez-Garcia A."/>
            <person name="Tauch A."/>
            <person name="Martin J.F."/>
        </authorList>
    </citation>
    <scope>NUCLEOTIDE SEQUENCE [LARGE SCALE GENOMIC DNA]</scope>
    <source>
        <strain evidence="2">DSM 42081 / NBRC 108919 / NRRL 18488 / 9993</strain>
    </source>
</reference>
<evidence type="ECO:0000313" key="2">
    <source>
        <dbReference type="Proteomes" id="UP000005940"/>
    </source>
</evidence>
<dbReference type="Gene3D" id="3.40.50.1820">
    <property type="entry name" value="alpha/beta hydrolase"/>
    <property type="match status" value="1"/>
</dbReference>
<dbReference type="Proteomes" id="UP000005940">
    <property type="component" value="Chromosome"/>
</dbReference>
<keyword evidence="2" id="KW-1185">Reference proteome</keyword>
<dbReference type="GO" id="GO:0016787">
    <property type="term" value="F:hydrolase activity"/>
    <property type="evidence" value="ECO:0007669"/>
    <property type="project" value="UniProtKB-KW"/>
</dbReference>
<dbReference type="AlphaFoldDB" id="A0A7G3U7B0"/>
<dbReference type="SUPFAM" id="SSF53474">
    <property type="entry name" value="alpha/beta-Hydrolases"/>
    <property type="match status" value="1"/>
</dbReference>
<sequence>MSYRWPLEAKELFAERYAQMVGSGVPVADVDAVRASVTDMWADEPGGWVYEWSALAARHAEAGSHGLSALAYGWARFPTLADEAKRAALARQTEQYLLAAPGFGVSFRRDVLDLPYRGGVTRVPVHVLTPPAVVEKGPVLLVSGGVDSWKMDLHGLLLALCRYVGLPAVAFDIPGTGDSEVTMSPDGAEIVRGLIGHARTLGNGIVVHLGISMGGHYSARSGLAGETDAAIVLGGPVEAAFDRGRLARFGMDGIVGNALGFDRRPGRDDLFAALAAFSLRPLLDLDDQAPMLVVNGAEDVHVPQGDTLVFEGRRDTEVHLLPGTGHCAVTRLPEVLGIISEWLPRTLSTLRAHPATTAGPE</sequence>
<organism evidence="1 2">
    <name type="scientific">Streptomyces tsukubensis (strain DSM 42081 / NBRC 108919 / NRRL 18488 / 9993)</name>
    <dbReference type="NCBI Taxonomy" id="1114943"/>
    <lineage>
        <taxon>Bacteria</taxon>
        <taxon>Bacillati</taxon>
        <taxon>Actinomycetota</taxon>
        <taxon>Actinomycetes</taxon>
        <taxon>Kitasatosporales</taxon>
        <taxon>Streptomycetaceae</taxon>
        <taxon>Streptomyces</taxon>
    </lineage>
</organism>
<dbReference type="EMBL" id="CP029159">
    <property type="protein sequence ID" value="QKM66344.1"/>
    <property type="molecule type" value="Genomic_DNA"/>
</dbReference>